<protein>
    <submittedName>
        <fullName evidence="3">Putative piggyBac transposable element-derived protein 4-like</fullName>
    </submittedName>
</protein>
<proteinExistence type="predicted"/>
<dbReference type="EMBL" id="QCYY01000175">
    <property type="protein sequence ID" value="ROT85821.1"/>
    <property type="molecule type" value="Genomic_DNA"/>
</dbReference>
<reference evidence="3 4" key="2">
    <citation type="submission" date="2019-01" db="EMBL/GenBank/DDBJ databases">
        <title>The decoding of complex shrimp genome reveals the adaptation for benthos swimmer, frequently molting mechanism and breeding impact on genome.</title>
        <authorList>
            <person name="Sun Y."/>
            <person name="Gao Y."/>
            <person name="Yu Y."/>
        </authorList>
    </citation>
    <scope>NUCLEOTIDE SEQUENCE [LARGE SCALE GENOMIC DNA]</scope>
    <source>
        <tissue evidence="3">Muscle</tissue>
    </source>
</reference>
<keyword evidence="4" id="KW-1185">Reference proteome</keyword>
<sequence>MASKCYPSHSASGFAAAAPEGADDLASPSSAPPAPPGDAANYDSSDDSDCVYLPKGRDYILGREDASDEETELDALEPSAFEWRAEENVPRRFEFSAHPGVNAAHLHRKSTPFQIYSHFVTPELMDHFVRETNRYYHQRPPSSASRNWRDTSREELYAYFGLRLVMVLNKSVSVESYFQDPLCRMPVFEATMPLERFLLLTQNLHAVDNSETHSAQDRLWKLRPVVDVLSRQFLSVYTPPQRLTVDECLWRFRRDGEVFGVKAYRLCVRDGEAPGYTSAFGIYASEEESDVPAPGRVVVDLMAAAGFFGKGYELFTDKWYTSPALFRLLQDRQTNAVGTVSSQRKHLPTDLKSRDEVVSRSTPTGMLCLRWRDDGHITMLSTVHDSEIVDDRSWPGFKAPKVVSDSRPAMKRARKHDPFDPPYPAIPEATSWYKKVLFYLLYVAATNAFFVHKALGGKMTRDRFTRRLVDDLIREFTGEES</sequence>
<dbReference type="Proteomes" id="UP000283509">
    <property type="component" value="Unassembled WGS sequence"/>
</dbReference>
<comment type="caution">
    <text evidence="3">The sequence shown here is derived from an EMBL/GenBank/DDBJ whole genome shotgun (WGS) entry which is preliminary data.</text>
</comment>
<dbReference type="PANTHER" id="PTHR46599:SF3">
    <property type="entry name" value="PIGGYBAC TRANSPOSABLE ELEMENT-DERIVED PROTEIN 4"/>
    <property type="match status" value="1"/>
</dbReference>
<organism evidence="3 4">
    <name type="scientific">Penaeus vannamei</name>
    <name type="common">Whiteleg shrimp</name>
    <name type="synonym">Litopenaeus vannamei</name>
    <dbReference type="NCBI Taxonomy" id="6689"/>
    <lineage>
        <taxon>Eukaryota</taxon>
        <taxon>Metazoa</taxon>
        <taxon>Ecdysozoa</taxon>
        <taxon>Arthropoda</taxon>
        <taxon>Crustacea</taxon>
        <taxon>Multicrustacea</taxon>
        <taxon>Malacostraca</taxon>
        <taxon>Eumalacostraca</taxon>
        <taxon>Eucarida</taxon>
        <taxon>Decapoda</taxon>
        <taxon>Dendrobranchiata</taxon>
        <taxon>Penaeoidea</taxon>
        <taxon>Penaeidae</taxon>
        <taxon>Penaeus</taxon>
    </lineage>
</organism>
<name>A0A423UAU7_PENVA</name>
<dbReference type="Pfam" id="PF13843">
    <property type="entry name" value="DDE_Tnp_1_7"/>
    <property type="match status" value="1"/>
</dbReference>
<evidence type="ECO:0000313" key="4">
    <source>
        <dbReference type="Proteomes" id="UP000283509"/>
    </source>
</evidence>
<dbReference type="PANTHER" id="PTHR46599">
    <property type="entry name" value="PIGGYBAC TRANSPOSABLE ELEMENT-DERIVED PROTEIN 4"/>
    <property type="match status" value="1"/>
</dbReference>
<dbReference type="OrthoDB" id="6369302at2759"/>
<accession>A0A423UAU7</accession>
<feature type="region of interest" description="Disordered" evidence="1">
    <location>
        <begin position="1"/>
        <end position="50"/>
    </location>
</feature>
<dbReference type="STRING" id="6689.A0A423UAU7"/>
<dbReference type="AlphaFoldDB" id="A0A423UAU7"/>
<gene>
    <name evidence="3" type="ORF">C7M84_005799</name>
</gene>
<dbReference type="InterPro" id="IPR029526">
    <property type="entry name" value="PGBD"/>
</dbReference>
<reference evidence="3 4" key="1">
    <citation type="submission" date="2018-04" db="EMBL/GenBank/DDBJ databases">
        <authorList>
            <person name="Zhang X."/>
            <person name="Yuan J."/>
            <person name="Li F."/>
            <person name="Xiang J."/>
        </authorList>
    </citation>
    <scope>NUCLEOTIDE SEQUENCE [LARGE SCALE GENOMIC DNA]</scope>
    <source>
        <tissue evidence="3">Muscle</tissue>
    </source>
</reference>
<evidence type="ECO:0000256" key="1">
    <source>
        <dbReference type="SAM" id="MobiDB-lite"/>
    </source>
</evidence>
<feature type="compositionally biased region" description="Low complexity" evidence="1">
    <location>
        <begin position="7"/>
        <end position="29"/>
    </location>
</feature>
<feature type="domain" description="PiggyBac transposable element-derived protein" evidence="2">
    <location>
        <begin position="111"/>
        <end position="449"/>
    </location>
</feature>
<evidence type="ECO:0000313" key="3">
    <source>
        <dbReference type="EMBL" id="ROT85821.1"/>
    </source>
</evidence>
<evidence type="ECO:0000259" key="2">
    <source>
        <dbReference type="Pfam" id="PF13843"/>
    </source>
</evidence>